<proteinExistence type="predicted"/>
<dbReference type="InterPro" id="IPR019887">
    <property type="entry name" value="Tscrpt_reg_AsnC/Lrp_C"/>
</dbReference>
<dbReference type="PRINTS" id="PR00033">
    <property type="entry name" value="HTHASNC"/>
</dbReference>
<evidence type="ECO:0000259" key="4">
    <source>
        <dbReference type="PROSITE" id="PS50956"/>
    </source>
</evidence>
<dbReference type="Gene3D" id="1.10.10.10">
    <property type="entry name" value="Winged helix-like DNA-binding domain superfamily/Winged helix DNA-binding domain"/>
    <property type="match status" value="1"/>
</dbReference>
<dbReference type="AlphaFoldDB" id="A0A4V0DAE3"/>
<evidence type="ECO:0000256" key="1">
    <source>
        <dbReference type="ARBA" id="ARBA00023015"/>
    </source>
</evidence>
<evidence type="ECO:0000256" key="3">
    <source>
        <dbReference type="ARBA" id="ARBA00023163"/>
    </source>
</evidence>
<dbReference type="GO" id="GO:0043565">
    <property type="term" value="F:sequence-specific DNA binding"/>
    <property type="evidence" value="ECO:0007669"/>
    <property type="project" value="InterPro"/>
</dbReference>
<keyword evidence="2" id="KW-0238">DNA-binding</keyword>
<dbReference type="InterPro" id="IPR011008">
    <property type="entry name" value="Dimeric_a/b-barrel"/>
</dbReference>
<dbReference type="SUPFAM" id="SSF54909">
    <property type="entry name" value="Dimeric alpha+beta barrel"/>
    <property type="match status" value="1"/>
</dbReference>
<dbReference type="GO" id="GO:0043200">
    <property type="term" value="P:response to amino acid"/>
    <property type="evidence" value="ECO:0007669"/>
    <property type="project" value="TreeGrafter"/>
</dbReference>
<dbReference type="SUPFAM" id="SSF46785">
    <property type="entry name" value="Winged helix' DNA-binding domain"/>
    <property type="match status" value="1"/>
</dbReference>
<dbReference type="PANTHER" id="PTHR30154">
    <property type="entry name" value="LEUCINE-RESPONSIVE REGULATORY PROTEIN"/>
    <property type="match status" value="1"/>
</dbReference>
<dbReference type="Gene3D" id="3.30.70.920">
    <property type="match status" value="1"/>
</dbReference>
<dbReference type="GO" id="GO:0005829">
    <property type="term" value="C:cytosol"/>
    <property type="evidence" value="ECO:0007669"/>
    <property type="project" value="TreeGrafter"/>
</dbReference>
<reference evidence="5" key="2">
    <citation type="submission" date="2023-03" db="EMBL/GenBank/DDBJ databases">
        <authorList>
            <person name="Shen W."/>
            <person name="Cai J."/>
        </authorList>
    </citation>
    <scope>NUCLEOTIDE SEQUENCE</scope>
    <source>
        <strain evidence="5">K69-2</strain>
    </source>
</reference>
<dbReference type="Proteomes" id="UP000439965">
    <property type="component" value="Unassembled WGS sequence"/>
</dbReference>
<name>A0A4V0DAE3_ENTGA</name>
<keyword evidence="1" id="KW-0805">Transcription regulation</keyword>
<accession>A0A4V0DAE3</accession>
<evidence type="ECO:0000313" key="5">
    <source>
        <dbReference type="EMBL" id="MDT2689697.1"/>
    </source>
</evidence>
<gene>
    <name evidence="6" type="ORF">GTI89_15395</name>
    <name evidence="5" type="ORF">P7E30_05710</name>
</gene>
<dbReference type="Proteomes" id="UP001183682">
    <property type="component" value="Unassembled WGS sequence"/>
</dbReference>
<reference evidence="6 7" key="1">
    <citation type="submission" date="2019-04" db="EMBL/GenBank/DDBJ databases">
        <title>Step-wise assembly of the neonatal virome modulated by breast feeding.</title>
        <authorList>
            <person name="Liang G."/>
            <person name="Bushman F."/>
        </authorList>
    </citation>
    <scope>NUCLEOTIDE SEQUENCE [LARGE SCALE GENOMIC DNA]</scope>
    <source>
        <strain evidence="6 7">E3404</strain>
    </source>
</reference>
<dbReference type="Pfam" id="PF13404">
    <property type="entry name" value="HTH_AsnC-type"/>
    <property type="match status" value="1"/>
</dbReference>
<keyword evidence="3" id="KW-0804">Transcription</keyword>
<dbReference type="RefSeq" id="WP_003125427.1">
    <property type="nucleotide sequence ID" value="NZ_BTSN01000019.1"/>
</dbReference>
<feature type="domain" description="HTH asnC-type" evidence="4">
    <location>
        <begin position="1"/>
        <end position="62"/>
    </location>
</feature>
<dbReference type="EMBL" id="WVTI01000023">
    <property type="protein sequence ID" value="MXS27443.1"/>
    <property type="molecule type" value="Genomic_DNA"/>
</dbReference>
<dbReference type="InterPro" id="IPR019888">
    <property type="entry name" value="Tscrpt_reg_AsnC-like"/>
</dbReference>
<dbReference type="Pfam" id="PF01037">
    <property type="entry name" value="AsnC_trans_reg"/>
    <property type="match status" value="1"/>
</dbReference>
<comment type="caution">
    <text evidence="6">The sequence shown here is derived from an EMBL/GenBank/DDBJ whole genome shotgun (WGS) entry which is preliminary data.</text>
</comment>
<sequence>MDELDKKLLNLLQQNGRLSIKKLSEALFITAPAVSQRIKHLEETEQLLYYQATIDYEQAGLPIKAFIHLSIEPQQKASFYPFIQAIPNVLECDCVTGPYSMLIKVVFPSTKSLDSFINDLQKFGRTNTQIVFSTPVPSRGYQF</sequence>
<organism evidence="6 7">
    <name type="scientific">Enterococcus gallinarum</name>
    <dbReference type="NCBI Taxonomy" id="1353"/>
    <lineage>
        <taxon>Bacteria</taxon>
        <taxon>Bacillati</taxon>
        <taxon>Bacillota</taxon>
        <taxon>Bacilli</taxon>
        <taxon>Lactobacillales</taxon>
        <taxon>Enterococcaceae</taxon>
        <taxon>Enterococcus</taxon>
    </lineage>
</organism>
<dbReference type="InterPro" id="IPR000485">
    <property type="entry name" value="AsnC-type_HTH_dom"/>
</dbReference>
<evidence type="ECO:0000313" key="7">
    <source>
        <dbReference type="Proteomes" id="UP000439965"/>
    </source>
</evidence>
<dbReference type="PANTHER" id="PTHR30154:SF53">
    <property type="entry name" value="HTH-TYPE TRANSCRIPTIONAL REGULATOR LRPC"/>
    <property type="match status" value="1"/>
</dbReference>
<protein>
    <submittedName>
        <fullName evidence="5 6">AsnC family transcriptional regulator</fullName>
    </submittedName>
</protein>
<dbReference type="InterPro" id="IPR036390">
    <property type="entry name" value="WH_DNA-bd_sf"/>
</dbReference>
<dbReference type="SMART" id="SM00344">
    <property type="entry name" value="HTH_ASNC"/>
    <property type="match status" value="1"/>
</dbReference>
<dbReference type="InterPro" id="IPR036388">
    <property type="entry name" value="WH-like_DNA-bd_sf"/>
</dbReference>
<evidence type="ECO:0000256" key="2">
    <source>
        <dbReference type="ARBA" id="ARBA00023125"/>
    </source>
</evidence>
<evidence type="ECO:0000313" key="6">
    <source>
        <dbReference type="EMBL" id="MXS27443.1"/>
    </source>
</evidence>
<dbReference type="PROSITE" id="PS50956">
    <property type="entry name" value="HTH_ASNC_2"/>
    <property type="match status" value="1"/>
</dbReference>
<dbReference type="EMBL" id="JARPZN010000003">
    <property type="protein sequence ID" value="MDT2689697.1"/>
    <property type="molecule type" value="Genomic_DNA"/>
</dbReference>